<proteinExistence type="predicted"/>
<dbReference type="EMBL" id="AGCJ01000013">
    <property type="protein sequence ID" value="EHM43006.1"/>
    <property type="molecule type" value="Genomic_DNA"/>
</dbReference>
<evidence type="ECO:0000313" key="2">
    <source>
        <dbReference type="Proteomes" id="UP000005481"/>
    </source>
</evidence>
<accession>G9YFJ2</accession>
<dbReference type="HOGENOM" id="CLU_2505533_0_0_9"/>
<reference evidence="1 2" key="1">
    <citation type="submission" date="2011-08" db="EMBL/GenBank/DDBJ databases">
        <authorList>
            <person name="Weinstock G."/>
            <person name="Sodergren E."/>
            <person name="Clifton S."/>
            <person name="Fulton L."/>
            <person name="Fulton B."/>
            <person name="Courtney L."/>
            <person name="Fronick C."/>
            <person name="Harrison M."/>
            <person name="Strong C."/>
            <person name="Farmer C."/>
            <person name="Delahaunty K."/>
            <person name="Markovic C."/>
            <person name="Hall O."/>
            <person name="Minx P."/>
            <person name="Tomlinson C."/>
            <person name="Mitreva M."/>
            <person name="Hou S."/>
            <person name="Chen J."/>
            <person name="Wollam A."/>
            <person name="Pepin K.H."/>
            <person name="Johnson M."/>
            <person name="Bhonagiri V."/>
            <person name="Zhang X."/>
            <person name="Suruliraj S."/>
            <person name="Warren W."/>
            <person name="Chinwalla A."/>
            <person name="Mardis E.R."/>
            <person name="Wilson R.K."/>
        </authorList>
    </citation>
    <scope>NUCLEOTIDE SEQUENCE [LARGE SCALE GENOMIC DNA]</scope>
    <source>
        <strain evidence="1 2">F0357</strain>
    </source>
</reference>
<comment type="caution">
    <text evidence="1">The sequence shown here is derived from an EMBL/GenBank/DDBJ whole genome shotgun (WGS) entry which is preliminary data.</text>
</comment>
<evidence type="ECO:0000313" key="1">
    <source>
        <dbReference type="EMBL" id="EHM43006.1"/>
    </source>
</evidence>
<dbReference type="eggNOG" id="COG1560">
    <property type="taxonomic scope" value="Bacteria"/>
</dbReference>
<dbReference type="PATRIC" id="fig|861450.3.peg.386"/>
<protein>
    <submittedName>
        <fullName evidence="1">Uncharacterized protein</fullName>
    </submittedName>
</protein>
<dbReference type="STRING" id="861450.HMPREF0080_00404"/>
<gene>
    <name evidence="1" type="ORF">HMPREF0080_00404</name>
</gene>
<dbReference type="Proteomes" id="UP000005481">
    <property type="component" value="Unassembled WGS sequence"/>
</dbReference>
<name>G9YFJ2_9FIRM</name>
<dbReference type="RefSeq" id="WP_006789388.1">
    <property type="nucleotide sequence ID" value="NZ_JH417570.1"/>
</dbReference>
<dbReference type="AlphaFoldDB" id="G9YFJ2"/>
<keyword evidence="2" id="KW-1185">Reference proteome</keyword>
<sequence length="85" mass="9855">MFKNWQYHAVRAIGRFVCLFSYDTIVAWGRKLGPFVGRLLKKQRNRGIFHVMRGMKCSEAEAIEIIDGVFANLGQSLMEILYSRN</sequence>
<organism evidence="1 2">
    <name type="scientific">Anaeroglobus geminatus F0357</name>
    <dbReference type="NCBI Taxonomy" id="861450"/>
    <lineage>
        <taxon>Bacteria</taxon>
        <taxon>Bacillati</taxon>
        <taxon>Bacillota</taxon>
        <taxon>Negativicutes</taxon>
        <taxon>Veillonellales</taxon>
        <taxon>Veillonellaceae</taxon>
        <taxon>Anaeroglobus</taxon>
    </lineage>
</organism>